<dbReference type="InParanoid" id="A0A3P7EZX7"/>
<keyword evidence="2" id="KW-1185">Reference proteome</keyword>
<reference evidence="1 2" key="1">
    <citation type="submission" date="2018-11" db="EMBL/GenBank/DDBJ databases">
        <authorList>
            <consortium name="Pathogen Informatics"/>
        </authorList>
    </citation>
    <scope>NUCLEOTIDE SEQUENCE [LARGE SCALE GENOMIC DNA]</scope>
</reference>
<accession>A0A3P7EZX7</accession>
<dbReference type="Proteomes" id="UP000270924">
    <property type="component" value="Unassembled WGS sequence"/>
</dbReference>
<organism evidence="1 2">
    <name type="scientific">Wuchereria bancrofti</name>
    <dbReference type="NCBI Taxonomy" id="6293"/>
    <lineage>
        <taxon>Eukaryota</taxon>
        <taxon>Metazoa</taxon>
        <taxon>Ecdysozoa</taxon>
        <taxon>Nematoda</taxon>
        <taxon>Chromadorea</taxon>
        <taxon>Rhabditida</taxon>
        <taxon>Spirurina</taxon>
        <taxon>Spiruromorpha</taxon>
        <taxon>Filarioidea</taxon>
        <taxon>Onchocercidae</taxon>
        <taxon>Wuchereria</taxon>
    </lineage>
</organism>
<proteinExistence type="predicted"/>
<name>A0A3P7EZX7_WUCBA</name>
<gene>
    <name evidence="1" type="ORF">WBA_LOCUS12194</name>
</gene>
<dbReference type="EMBL" id="UYWW01012656">
    <property type="protein sequence ID" value="VDM21869.1"/>
    <property type="molecule type" value="Genomic_DNA"/>
</dbReference>
<dbReference type="OrthoDB" id="5873448at2759"/>
<evidence type="ECO:0000313" key="1">
    <source>
        <dbReference type="EMBL" id="VDM21869.1"/>
    </source>
</evidence>
<evidence type="ECO:0000313" key="2">
    <source>
        <dbReference type="Proteomes" id="UP000270924"/>
    </source>
</evidence>
<protein>
    <submittedName>
        <fullName evidence="1">Uncharacterized protein</fullName>
    </submittedName>
</protein>
<dbReference type="OMA" id="IDFEFRF"/>
<dbReference type="AlphaFoldDB" id="A0A3P7EZX7"/>
<sequence length="128" mass="14263">MQFCISKPNVPSNTRMIDDDNMELNCDKTNSTRTSAISYMLVTFFSKTIVYCNTLNKAKSLTFSSTFSDSSSPDQGNPLAKSAIDFEFRFVATELEKKCHEYDRIAGMTSVTIGNTANGSRKSDEKIL</sequence>